<evidence type="ECO:0000256" key="1">
    <source>
        <dbReference type="SAM" id="MobiDB-lite"/>
    </source>
</evidence>
<feature type="compositionally biased region" description="Low complexity" evidence="1">
    <location>
        <begin position="107"/>
        <end position="118"/>
    </location>
</feature>
<organism evidence="2 3">
    <name type="scientific">Apiospora marii</name>
    <dbReference type="NCBI Taxonomy" id="335849"/>
    <lineage>
        <taxon>Eukaryota</taxon>
        <taxon>Fungi</taxon>
        <taxon>Dikarya</taxon>
        <taxon>Ascomycota</taxon>
        <taxon>Pezizomycotina</taxon>
        <taxon>Sordariomycetes</taxon>
        <taxon>Xylariomycetidae</taxon>
        <taxon>Amphisphaeriales</taxon>
        <taxon>Apiosporaceae</taxon>
        <taxon>Apiospora</taxon>
    </lineage>
</organism>
<dbReference type="PANTHER" id="PTHR38406">
    <property type="entry name" value="TRANSCRIPTIONAL REPRESSOR OPI1"/>
    <property type="match status" value="1"/>
</dbReference>
<feature type="compositionally biased region" description="Pro residues" evidence="1">
    <location>
        <begin position="131"/>
        <end position="144"/>
    </location>
</feature>
<feature type="region of interest" description="Disordered" evidence="1">
    <location>
        <begin position="340"/>
        <end position="390"/>
    </location>
</feature>
<evidence type="ECO:0000313" key="3">
    <source>
        <dbReference type="Proteomes" id="UP001396898"/>
    </source>
</evidence>
<gene>
    <name evidence="2" type="ORF">PG991_013795</name>
</gene>
<feature type="region of interest" description="Disordered" evidence="1">
    <location>
        <begin position="181"/>
        <end position="223"/>
    </location>
</feature>
<reference evidence="2 3" key="1">
    <citation type="submission" date="2023-01" db="EMBL/GenBank/DDBJ databases">
        <title>Analysis of 21 Apiospora genomes using comparative genomics revels a genus with tremendous synthesis potential of carbohydrate active enzymes and secondary metabolites.</title>
        <authorList>
            <person name="Sorensen T."/>
        </authorList>
    </citation>
    <scope>NUCLEOTIDE SEQUENCE [LARGE SCALE GENOMIC DNA]</scope>
    <source>
        <strain evidence="2 3">CBS 20057</strain>
    </source>
</reference>
<dbReference type="PANTHER" id="PTHR38406:SF1">
    <property type="entry name" value="TRANSCRIPTIONAL REPRESSOR OPI1"/>
    <property type="match status" value="1"/>
</dbReference>
<dbReference type="EMBL" id="JAQQWI010000018">
    <property type="protein sequence ID" value="KAK8001573.1"/>
    <property type="molecule type" value="Genomic_DNA"/>
</dbReference>
<feature type="region of interest" description="Disordered" evidence="1">
    <location>
        <begin position="28"/>
        <end position="47"/>
    </location>
</feature>
<accession>A0ABR1R775</accession>
<evidence type="ECO:0000313" key="2">
    <source>
        <dbReference type="EMBL" id="KAK8001573.1"/>
    </source>
</evidence>
<feature type="region of interest" description="Disordered" evidence="1">
    <location>
        <begin position="240"/>
        <end position="266"/>
    </location>
</feature>
<feature type="compositionally biased region" description="Low complexity" evidence="1">
    <location>
        <begin position="197"/>
        <end position="207"/>
    </location>
</feature>
<feature type="compositionally biased region" description="Low complexity" evidence="1">
    <location>
        <begin position="146"/>
        <end position="160"/>
    </location>
</feature>
<keyword evidence="3" id="KW-1185">Reference proteome</keyword>
<feature type="compositionally biased region" description="Polar residues" evidence="1">
    <location>
        <begin position="245"/>
        <end position="261"/>
    </location>
</feature>
<feature type="region of interest" description="Disordered" evidence="1">
    <location>
        <begin position="99"/>
        <end position="169"/>
    </location>
</feature>
<name>A0ABR1R775_9PEZI</name>
<dbReference type="Pfam" id="PF08618">
    <property type="entry name" value="Opi1"/>
    <property type="match status" value="1"/>
</dbReference>
<dbReference type="Proteomes" id="UP001396898">
    <property type="component" value="Unassembled WGS sequence"/>
</dbReference>
<comment type="caution">
    <text evidence="2">The sequence shown here is derived from an EMBL/GenBank/DDBJ whole genome shotgun (WGS) entry which is preliminary data.</text>
</comment>
<proteinExistence type="predicted"/>
<protein>
    <submittedName>
        <fullName evidence="2">Clock-controlled protein 8</fullName>
    </submittedName>
</protein>
<sequence>MEQNHMLPRPVNTVDFTSTTAATHHPLDQKPAILHQDPRQQTPSTDPAALKTFDRTFKLPLYPPPSYAQTHHHDHKALVFPDAPKTELAPIHTFTGLANDDKKKHTLPSLSSLTASSSPPYPTSLAQSNPSVPPAPTYNPPAPPLSATATASASSSSSTAVPLRPQATHWPSLNPLTAYYAPSHAPGAEPMQMEGDSTNSSVSSAASPEQYESGRASSVSLDDPDVRLAAEALGDLRADFVSSPADHSTTLPSTPRSQSNAPPEPLLQLLTTNHPLLGNVIEGTQSAYHAGKELYPRFRSGAEYVEGYVTPIANTVGTVGRKTGVEGGVRWFLKGGLNGGRRHKSHGSDLEACNQGPSSKRRKVDAGSEEMMDQDEHMSGTITPRAANDPHDRRLSVASTIDTLPAYDEYRSPAYTEQSETRPTSGSAWQSRLIMSTSGLSIAMSEESLRSLKYCLSWLRWANVHIGNVINSLKSVMDRSANDPSMEGSSTATSAEQQQMAARINALRADVLKTLQDVISTVSKYAGGALPDNARILVRRHLTSLPQRFRIASMADEGQRTDQQSDLSAEEAGIAKEKEMREGVQKVLVLAKEGLDMMAQVSGVLDGTIVSAEEWCDRLGRKRRQQREELLEGPRLPHFPIDDGKMDVKMAG</sequence>
<dbReference type="InterPro" id="IPR013927">
    <property type="entry name" value="TF_Opi1_Ccg-8"/>
</dbReference>